<name>A0A836BYS1_9CHLO</name>
<dbReference type="EMBL" id="JAEHOE010000038">
    <property type="protein sequence ID" value="KAG2493242.1"/>
    <property type="molecule type" value="Genomic_DNA"/>
</dbReference>
<proteinExistence type="predicted"/>
<feature type="region of interest" description="Disordered" evidence="1">
    <location>
        <begin position="293"/>
        <end position="323"/>
    </location>
</feature>
<comment type="caution">
    <text evidence="2">The sequence shown here is derived from an EMBL/GenBank/DDBJ whole genome shotgun (WGS) entry which is preliminary data.</text>
</comment>
<evidence type="ECO:0000313" key="2">
    <source>
        <dbReference type="EMBL" id="KAG2493242.1"/>
    </source>
</evidence>
<gene>
    <name evidence="2" type="ORF">HYH03_008380</name>
</gene>
<keyword evidence="3" id="KW-1185">Reference proteome</keyword>
<reference evidence="2" key="1">
    <citation type="journal article" date="2020" name="bioRxiv">
        <title>Comparative genomics of Chlamydomonas.</title>
        <authorList>
            <person name="Craig R.J."/>
            <person name="Hasan A.R."/>
            <person name="Ness R.W."/>
            <person name="Keightley P.D."/>
        </authorList>
    </citation>
    <scope>NUCLEOTIDE SEQUENCE</scope>
    <source>
        <strain evidence="2">CCAP 11/70</strain>
    </source>
</reference>
<evidence type="ECO:0000313" key="3">
    <source>
        <dbReference type="Proteomes" id="UP000612055"/>
    </source>
</evidence>
<sequence length="323" mass="34516">MEHPAALVPDGEAFLSLLPLSAMKPDRLCNVLGYVAEVTRRQSRSGDVLIVRLVGSDCYSELVFPASDQVQNDIAIMPCCPLIAVGLRSRVATFEDSVFSTTDVYAASAVATTTHTKVGPDMWADMPPMVQAVLDGEEGNYVIAGELTHIGTLYGNNKGLLVQPRCHKWVPFGPPHKVTLQPGNGLTANCSQCGVIHVQDAAYLGAMCIKDKSGAVLSGAHMYGSAGNTITRSRNAVEYLTAMAPLTGDALALHLSRLKSNNLNRHGLFSVWKTTWNNKLVYRVTSVSLCELDPTSTPPATPPGSSNAGTSTPAAPNKRPRMR</sequence>
<accession>A0A836BYS1</accession>
<organism evidence="2 3">
    <name type="scientific">Edaphochlamys debaryana</name>
    <dbReference type="NCBI Taxonomy" id="47281"/>
    <lineage>
        <taxon>Eukaryota</taxon>
        <taxon>Viridiplantae</taxon>
        <taxon>Chlorophyta</taxon>
        <taxon>core chlorophytes</taxon>
        <taxon>Chlorophyceae</taxon>
        <taxon>CS clade</taxon>
        <taxon>Chlamydomonadales</taxon>
        <taxon>Chlamydomonadales incertae sedis</taxon>
        <taxon>Edaphochlamys</taxon>
    </lineage>
</organism>
<dbReference type="AlphaFoldDB" id="A0A836BYS1"/>
<evidence type="ECO:0000256" key="1">
    <source>
        <dbReference type="SAM" id="MobiDB-lite"/>
    </source>
</evidence>
<dbReference type="Proteomes" id="UP000612055">
    <property type="component" value="Unassembled WGS sequence"/>
</dbReference>
<protein>
    <submittedName>
        <fullName evidence="2">Uncharacterized protein</fullName>
    </submittedName>
</protein>